<evidence type="ECO:0000313" key="2">
    <source>
        <dbReference type="Proteomes" id="UP000198906"/>
    </source>
</evidence>
<organism evidence="1 2">
    <name type="scientific">Micromonospora inyonensis</name>
    <dbReference type="NCBI Taxonomy" id="47866"/>
    <lineage>
        <taxon>Bacteria</taxon>
        <taxon>Bacillati</taxon>
        <taxon>Actinomycetota</taxon>
        <taxon>Actinomycetes</taxon>
        <taxon>Micromonosporales</taxon>
        <taxon>Micromonosporaceae</taxon>
        <taxon>Micromonospora</taxon>
    </lineage>
</organism>
<dbReference type="Proteomes" id="UP000198906">
    <property type="component" value="Unassembled WGS sequence"/>
</dbReference>
<dbReference type="AlphaFoldDB" id="A0A1C6S9D9"/>
<sequence>MTETETDIETEIVARVPVHYHGEYTLNVENDYEHIYQDDSHDNEHLEGLGDKPGATTALYAVASARYLSEKTGVLGDVLREPYTLRTTRDVEAVEVAVPADLSPALDMDALIAGVIEQLRARGIEVTEVHVFEWRTVWELGEGRHLSLSREGSWDLASPTGDGSTWTPAWFGLTCWYAHPEQIADLAAKELAEVQA</sequence>
<name>A0A1C6S9D9_9ACTN</name>
<reference evidence="2" key="1">
    <citation type="submission" date="2016-06" db="EMBL/GenBank/DDBJ databases">
        <authorList>
            <person name="Varghese N."/>
        </authorList>
    </citation>
    <scope>NUCLEOTIDE SEQUENCE [LARGE SCALE GENOMIC DNA]</scope>
    <source>
        <strain evidence="2">DSM 46123</strain>
    </source>
</reference>
<protein>
    <submittedName>
        <fullName evidence="1">Uncharacterized protein</fullName>
    </submittedName>
</protein>
<evidence type="ECO:0000313" key="1">
    <source>
        <dbReference type="EMBL" id="SCL25892.1"/>
    </source>
</evidence>
<keyword evidence="2" id="KW-1185">Reference proteome</keyword>
<proteinExistence type="predicted"/>
<gene>
    <name evidence="1" type="ORF">GA0074694_4356</name>
</gene>
<dbReference type="RefSeq" id="WP_091461146.1">
    <property type="nucleotide sequence ID" value="NZ_FMHU01000002.1"/>
</dbReference>
<dbReference type="EMBL" id="FMHU01000002">
    <property type="protein sequence ID" value="SCL25892.1"/>
    <property type="molecule type" value="Genomic_DNA"/>
</dbReference>
<accession>A0A1C6S9D9</accession>